<evidence type="ECO:0000259" key="2">
    <source>
        <dbReference type="PROSITE" id="PS00028"/>
    </source>
</evidence>
<feature type="domain" description="C2H2-type" evidence="2">
    <location>
        <begin position="171"/>
        <end position="193"/>
    </location>
</feature>
<evidence type="ECO:0000313" key="3">
    <source>
        <dbReference type="EMBL" id="CAF1330284.1"/>
    </source>
</evidence>
<dbReference type="PROSITE" id="PS00028">
    <property type="entry name" value="ZINC_FINGER_C2H2_1"/>
    <property type="match status" value="1"/>
</dbReference>
<dbReference type="AlphaFoldDB" id="A0A815FRL3"/>
<dbReference type="InterPro" id="IPR036236">
    <property type="entry name" value="Znf_C2H2_sf"/>
</dbReference>
<dbReference type="SUPFAM" id="SSF57667">
    <property type="entry name" value="beta-beta-alpha zinc fingers"/>
    <property type="match status" value="2"/>
</dbReference>
<evidence type="ECO:0000313" key="4">
    <source>
        <dbReference type="Proteomes" id="UP000663845"/>
    </source>
</evidence>
<feature type="compositionally biased region" description="Polar residues" evidence="1">
    <location>
        <begin position="56"/>
        <end position="70"/>
    </location>
</feature>
<feature type="region of interest" description="Disordered" evidence="1">
    <location>
        <begin position="56"/>
        <end position="106"/>
    </location>
</feature>
<dbReference type="InterPro" id="IPR003604">
    <property type="entry name" value="Matrin/U1-like-C_Znf_C2H2"/>
</dbReference>
<accession>A0A815FRL3</accession>
<organism evidence="3 4">
    <name type="scientific">Adineta steineri</name>
    <dbReference type="NCBI Taxonomy" id="433720"/>
    <lineage>
        <taxon>Eukaryota</taxon>
        <taxon>Metazoa</taxon>
        <taxon>Spiralia</taxon>
        <taxon>Gnathifera</taxon>
        <taxon>Rotifera</taxon>
        <taxon>Eurotatoria</taxon>
        <taxon>Bdelloidea</taxon>
        <taxon>Adinetida</taxon>
        <taxon>Adinetidae</taxon>
        <taxon>Adineta</taxon>
    </lineage>
</organism>
<dbReference type="Pfam" id="PF12874">
    <property type="entry name" value="zf-met"/>
    <property type="match status" value="2"/>
</dbReference>
<dbReference type="InterPro" id="IPR013087">
    <property type="entry name" value="Znf_C2H2_type"/>
</dbReference>
<sequence>MTEEIPTTCPSNEQNISETSTISSSNEQNTPETSTTCSEQNVSEISATCPINEQNVPETSTTCSEQNILETPTAYPEQNIPETSTICSEQNVPEESTSKPSNEKKTAEAIANPDFISWKYPPYCELCNQIFTGEPCSKLHFDGKSHKNTLQTWRKYQDPQSLPTNSKEVLCEICWKVMNTQAMLDIHFKSPAHIEKEKKYLIVQKLKEDYRQLKELQNNN</sequence>
<protein>
    <recommendedName>
        <fullName evidence="2">C2H2-type domain-containing protein</fullName>
    </recommendedName>
</protein>
<feature type="compositionally biased region" description="Polar residues" evidence="1">
    <location>
        <begin position="80"/>
        <end position="100"/>
    </location>
</feature>
<evidence type="ECO:0000256" key="1">
    <source>
        <dbReference type="SAM" id="MobiDB-lite"/>
    </source>
</evidence>
<dbReference type="Proteomes" id="UP000663845">
    <property type="component" value="Unassembled WGS sequence"/>
</dbReference>
<feature type="compositionally biased region" description="Low complexity" evidence="1">
    <location>
        <begin position="13"/>
        <end position="30"/>
    </location>
</feature>
<dbReference type="GO" id="GO:0003676">
    <property type="term" value="F:nucleic acid binding"/>
    <property type="evidence" value="ECO:0007669"/>
    <property type="project" value="InterPro"/>
</dbReference>
<dbReference type="EMBL" id="CAJNOG010000663">
    <property type="protein sequence ID" value="CAF1330284.1"/>
    <property type="molecule type" value="Genomic_DNA"/>
</dbReference>
<dbReference type="GO" id="GO:0008270">
    <property type="term" value="F:zinc ion binding"/>
    <property type="evidence" value="ECO:0007669"/>
    <property type="project" value="InterPro"/>
</dbReference>
<dbReference type="SMART" id="SM00451">
    <property type="entry name" value="ZnF_U1"/>
    <property type="match status" value="2"/>
</dbReference>
<feature type="region of interest" description="Disordered" evidence="1">
    <location>
        <begin position="1"/>
        <end position="42"/>
    </location>
</feature>
<feature type="compositionally biased region" description="Polar residues" evidence="1">
    <location>
        <begin position="31"/>
        <end position="42"/>
    </location>
</feature>
<proteinExistence type="predicted"/>
<gene>
    <name evidence="3" type="ORF">JYZ213_LOCUS33912</name>
</gene>
<name>A0A815FRL3_9BILA</name>
<comment type="caution">
    <text evidence="3">The sequence shown here is derived from an EMBL/GenBank/DDBJ whole genome shotgun (WGS) entry which is preliminary data.</text>
</comment>
<reference evidence="3" key="1">
    <citation type="submission" date="2021-02" db="EMBL/GenBank/DDBJ databases">
        <authorList>
            <person name="Nowell W R."/>
        </authorList>
    </citation>
    <scope>NUCLEOTIDE SEQUENCE</scope>
</reference>